<comment type="caution">
    <text evidence="1">The sequence shown here is derived from an EMBL/GenBank/DDBJ whole genome shotgun (WGS) entry which is preliminary data.</text>
</comment>
<sequence length="65" mass="7379">MHRYEAREYSALQHPFADRDLFGRSAGMRALWHNPDLPLFAGGPTHIRIFHPVPPASREALDTSP</sequence>
<reference evidence="1" key="1">
    <citation type="submission" date="2021-04" db="EMBL/GenBank/DDBJ databases">
        <authorList>
            <person name="Vanwijnsberghe S."/>
        </authorList>
    </citation>
    <scope>NUCLEOTIDE SEQUENCE</scope>
    <source>
        <strain evidence="1">LMG 31841</strain>
    </source>
</reference>
<protein>
    <submittedName>
        <fullName evidence="1">Uncharacterized protein</fullName>
    </submittedName>
</protein>
<evidence type="ECO:0000313" key="1">
    <source>
        <dbReference type="EMBL" id="CAG4901871.1"/>
    </source>
</evidence>
<dbReference type="EMBL" id="CAJQZC010000005">
    <property type="protein sequence ID" value="CAG4901871.1"/>
    <property type="molecule type" value="Genomic_DNA"/>
</dbReference>
<dbReference type="AlphaFoldDB" id="A0A9N8RXB3"/>
<evidence type="ECO:0000313" key="2">
    <source>
        <dbReference type="Proteomes" id="UP000789704"/>
    </source>
</evidence>
<proteinExistence type="predicted"/>
<organism evidence="1 2">
    <name type="scientific">Paraburkholderia saeva</name>
    <dbReference type="NCBI Taxonomy" id="2777537"/>
    <lineage>
        <taxon>Bacteria</taxon>
        <taxon>Pseudomonadati</taxon>
        <taxon>Pseudomonadota</taxon>
        <taxon>Betaproteobacteria</taxon>
        <taxon>Burkholderiales</taxon>
        <taxon>Burkholderiaceae</taxon>
        <taxon>Paraburkholderia</taxon>
    </lineage>
</organism>
<keyword evidence="2" id="KW-1185">Reference proteome</keyword>
<gene>
    <name evidence="1" type="ORF">LMG31841_03041</name>
</gene>
<accession>A0A9N8RXB3</accession>
<name>A0A9N8RXB3_9BURK</name>
<dbReference type="Proteomes" id="UP000789704">
    <property type="component" value="Unassembled WGS sequence"/>
</dbReference>